<proteinExistence type="predicted"/>
<accession>A0ABR6PYT9</accession>
<gene>
    <name evidence="2" type="ORF">HNP24_001805</name>
</gene>
<feature type="coiled-coil region" evidence="1">
    <location>
        <begin position="596"/>
        <end position="623"/>
    </location>
</feature>
<comment type="caution">
    <text evidence="2">The sequence shown here is derived from an EMBL/GenBank/DDBJ whole genome shotgun (WGS) entry which is preliminary data.</text>
</comment>
<evidence type="ECO:0000256" key="1">
    <source>
        <dbReference type="SAM" id="Coils"/>
    </source>
</evidence>
<evidence type="ECO:0000313" key="2">
    <source>
        <dbReference type="EMBL" id="MBB6330855.1"/>
    </source>
</evidence>
<dbReference type="RefSeq" id="WP_184555240.1">
    <property type="nucleotide sequence ID" value="NZ_JACHKS010000001.1"/>
</dbReference>
<keyword evidence="3" id="KW-1185">Reference proteome</keyword>
<dbReference type="EMBL" id="JACHKS010000001">
    <property type="protein sequence ID" value="MBB6330855.1"/>
    <property type="molecule type" value="Genomic_DNA"/>
</dbReference>
<keyword evidence="1" id="KW-0175">Coiled coil</keyword>
<reference evidence="2 3" key="1">
    <citation type="submission" date="2020-08" db="EMBL/GenBank/DDBJ databases">
        <title>Functional genomics of gut bacteria from endangered species of beetles.</title>
        <authorList>
            <person name="Carlos-Shanley C."/>
        </authorList>
    </citation>
    <scope>NUCLEOTIDE SEQUENCE [LARGE SCALE GENOMIC DNA]</scope>
    <source>
        <strain evidence="2 3">S00068</strain>
    </source>
</reference>
<sequence>MTTKEQFLELKKQAVNSYIDLALPSFDESFNQIQNLFDYFSFAIENISILSNTEDQLRLKAFSTDFLFSKTLFKNESVLIDIEFTLVDDKIELLAICKLNKASSKLSDLPGVIGDLLKPLDFLEISDLVYIITTRDLLTINTDVFPEYNAKSVNLKPGINLAGFINLKNSGNVVSLITQPLGPIVGEGPYFMSWNMKNEIDIDFSLKLPKDIDIENLFTLKEPALIIKPVYPAQVSLDGLFEIQLPPSIKVSVFGEFSYAIDGVRGKFNLDNVAEKVPAPFGYPGIHLTTLSVLAGVSNGIANVGAEGSFYIGPDKPDSLKTKSKVSKFGIASNQYKFIFDAIPGKITPKFFYMYLDKLTLEEYIKALSNKEVNLPAFLDKIAIEQLMFHWCETPTGEPKPDGTIGMPVFGLSGITNLFGHRTFTELNVNISNDSNGKLVADPIDIGDGLLKITGNGKGTPEKYKGATKVKPGGMEFAFNSTGNPFFLSFSTKIEILGISGEIEGEVKENGIIGSVKSSIPGIIKNELKLNLNESDFEVETSIYAGISGLRISMGKLGTLKLDTYLEGGFNAQYLNGRYSNKMNLHFMLLGINFDLGELEIEVLDLKKIVKILEDEISRAVQKLADDILAWLTATIEELIEFVGDKLEQIGKALNETYQKTLEDGAKLMKQVGYQALQVGEALQKGYDRTGQEIVNALKSAGYLAEEAGEVLKDVLKSSGDAAAQVLRTAGYATDEIGRTLKTVYGFQETQIVEILKAIGSTAAEIGNFLKNVSNFSAQKTTEILSTLTYSNDVIAQTLKGIGFDVSNVGEALISVLKLPEDAAKEILGKIGFSAPEIEIKFPYIKAPEIYIKVPEVYIKPPYIKF</sequence>
<dbReference type="Proteomes" id="UP000587367">
    <property type="component" value="Unassembled WGS sequence"/>
</dbReference>
<organism evidence="2 3">
    <name type="scientific">Chryseobacterium sediminis</name>
    <dbReference type="NCBI Taxonomy" id="1679494"/>
    <lineage>
        <taxon>Bacteria</taxon>
        <taxon>Pseudomonadati</taxon>
        <taxon>Bacteroidota</taxon>
        <taxon>Flavobacteriia</taxon>
        <taxon>Flavobacteriales</taxon>
        <taxon>Weeksellaceae</taxon>
        <taxon>Chryseobacterium group</taxon>
        <taxon>Chryseobacterium</taxon>
    </lineage>
</organism>
<evidence type="ECO:0000313" key="3">
    <source>
        <dbReference type="Proteomes" id="UP000587367"/>
    </source>
</evidence>
<protein>
    <submittedName>
        <fullName evidence="2">Uncharacterized protein</fullName>
    </submittedName>
</protein>
<name>A0ABR6PYT9_9FLAO</name>